<dbReference type="Proteomes" id="UP000178449">
    <property type="component" value="Unassembled WGS sequence"/>
</dbReference>
<dbReference type="GO" id="GO:0071555">
    <property type="term" value="P:cell wall organization"/>
    <property type="evidence" value="ECO:0007669"/>
    <property type="project" value="UniProtKB-KW"/>
</dbReference>
<dbReference type="HAMAP" id="MF_02071">
    <property type="entry name" value="RlpA"/>
    <property type="match status" value="1"/>
</dbReference>
<accession>A0A1F6G833</accession>
<dbReference type="PANTHER" id="PTHR34183">
    <property type="entry name" value="ENDOLYTIC PEPTIDOGLYCAN TRANSGLYCOSYLASE RLPA"/>
    <property type="match status" value="1"/>
</dbReference>
<keyword evidence="4" id="KW-0564">Palmitate</keyword>
<keyword evidence="2 4" id="KW-0456">Lyase</keyword>
<keyword evidence="3 4" id="KW-0961">Cell wall biogenesis/degradation</keyword>
<evidence type="ECO:0000256" key="3">
    <source>
        <dbReference type="ARBA" id="ARBA00023316"/>
    </source>
</evidence>
<reference evidence="9 10" key="1">
    <citation type="journal article" date="2016" name="Nat. Commun.">
        <title>Thousands of microbial genomes shed light on interconnected biogeochemical processes in an aquifer system.</title>
        <authorList>
            <person name="Anantharaman K."/>
            <person name="Brown C.T."/>
            <person name="Hug L.A."/>
            <person name="Sharon I."/>
            <person name="Castelle C.J."/>
            <person name="Probst A.J."/>
            <person name="Thomas B.C."/>
            <person name="Singh A."/>
            <person name="Wilkins M.J."/>
            <person name="Karaoz U."/>
            <person name="Brodie E.L."/>
            <person name="Williams K.H."/>
            <person name="Hubbard S.S."/>
            <person name="Banfield J.F."/>
        </authorList>
    </citation>
    <scope>NUCLEOTIDE SEQUENCE [LARGE SCALE GENOMIC DNA]</scope>
</reference>
<dbReference type="GO" id="GO:0008932">
    <property type="term" value="F:lytic endotransglycosylase activity"/>
    <property type="evidence" value="ECO:0007669"/>
    <property type="project" value="UniProtKB-UniRule"/>
</dbReference>
<feature type="region of interest" description="Disordered" evidence="6">
    <location>
        <begin position="44"/>
        <end position="64"/>
    </location>
</feature>
<dbReference type="GO" id="GO:0000270">
    <property type="term" value="P:peptidoglycan metabolic process"/>
    <property type="evidence" value="ECO:0007669"/>
    <property type="project" value="UniProtKB-UniRule"/>
</dbReference>
<keyword evidence="1 7" id="KW-0732">Signal</keyword>
<dbReference type="InterPro" id="IPR007730">
    <property type="entry name" value="SPOR-like_dom"/>
</dbReference>
<dbReference type="Gene3D" id="2.40.40.10">
    <property type="entry name" value="RlpA-like domain"/>
    <property type="match status" value="1"/>
</dbReference>
<dbReference type="NCBIfam" id="TIGR00413">
    <property type="entry name" value="rlpA"/>
    <property type="match status" value="1"/>
</dbReference>
<dbReference type="GO" id="GO:0042834">
    <property type="term" value="F:peptidoglycan binding"/>
    <property type="evidence" value="ECO:0007669"/>
    <property type="project" value="InterPro"/>
</dbReference>
<evidence type="ECO:0000256" key="5">
    <source>
        <dbReference type="RuleBase" id="RU003495"/>
    </source>
</evidence>
<dbReference type="InterPro" id="IPR036908">
    <property type="entry name" value="RlpA-like_sf"/>
</dbReference>
<comment type="subcellular location">
    <subcellularLocation>
        <location evidence="4">Cell membrane</location>
        <topology evidence="4">Lipid-anchor</topology>
    </subcellularLocation>
</comment>
<dbReference type="InterPro" id="IPR012997">
    <property type="entry name" value="RplA"/>
</dbReference>
<dbReference type="Pfam" id="PF03330">
    <property type="entry name" value="DPBB_1"/>
    <property type="match status" value="1"/>
</dbReference>
<dbReference type="CDD" id="cd22268">
    <property type="entry name" value="DPBB_RlpA-like"/>
    <property type="match status" value="1"/>
</dbReference>
<organism evidence="9 10">
    <name type="scientific">Candidatus Lambdaproteobacteria bacterium RIFOXYD2_FULL_50_16</name>
    <dbReference type="NCBI Taxonomy" id="1817772"/>
    <lineage>
        <taxon>Bacteria</taxon>
        <taxon>Pseudomonadati</taxon>
        <taxon>Pseudomonadota</taxon>
        <taxon>Candidatus Lambdaproteobacteria</taxon>
    </lineage>
</organism>
<dbReference type="InterPro" id="IPR009009">
    <property type="entry name" value="RlpA-like_DPBB"/>
</dbReference>
<evidence type="ECO:0000256" key="4">
    <source>
        <dbReference type="HAMAP-Rule" id="MF_02071"/>
    </source>
</evidence>
<evidence type="ECO:0000256" key="2">
    <source>
        <dbReference type="ARBA" id="ARBA00023239"/>
    </source>
</evidence>
<dbReference type="SUPFAM" id="SSF110997">
    <property type="entry name" value="Sporulation related repeat"/>
    <property type="match status" value="1"/>
</dbReference>
<comment type="function">
    <text evidence="4">Lytic transglycosylase with a strong preference for naked glycan strands that lack stem peptides.</text>
</comment>
<evidence type="ECO:0000256" key="7">
    <source>
        <dbReference type="SAM" id="SignalP"/>
    </source>
</evidence>
<evidence type="ECO:0000313" key="10">
    <source>
        <dbReference type="Proteomes" id="UP000178449"/>
    </source>
</evidence>
<evidence type="ECO:0000256" key="6">
    <source>
        <dbReference type="SAM" id="MobiDB-lite"/>
    </source>
</evidence>
<sequence>MKPHNLFLALALAGLSACSTAKPEKTAFYTPGEFKEPAQSQAFFPKSKNYGTHPGTESTKPMEAPKGFVPQWEGAPVVTTRGEDNLDADQTYEYSPDFGDSDEALAEGNGEQMLGHASWYGPGFHGKKTANGERYNQSGMTAAHKLLPMGTWVRVTNQENGKSVVVRVNDRGPYKKNRIIDLTHTAAQRLSFDKKGTASVKLEVVRYPKGYDAKKGLTPYKEVVVQVAVFKDAGVADRFKAKLAAKYGEVNFMVDRQEAIFAVVAGPYRQREDAVEVSKDLKASGVDNFVRSLRK</sequence>
<dbReference type="GO" id="GO:0005886">
    <property type="term" value="C:plasma membrane"/>
    <property type="evidence" value="ECO:0007669"/>
    <property type="project" value="UniProtKB-SubCell"/>
</dbReference>
<feature type="domain" description="SPOR" evidence="8">
    <location>
        <begin position="217"/>
        <end position="295"/>
    </location>
</feature>
<evidence type="ECO:0000259" key="8">
    <source>
        <dbReference type="PROSITE" id="PS51724"/>
    </source>
</evidence>
<dbReference type="PANTHER" id="PTHR34183:SF8">
    <property type="entry name" value="ENDOLYTIC PEPTIDOGLYCAN TRANSGLYCOSYLASE RLPA-RELATED"/>
    <property type="match status" value="1"/>
</dbReference>
<dbReference type="SUPFAM" id="SSF50685">
    <property type="entry name" value="Barwin-like endoglucanases"/>
    <property type="match status" value="1"/>
</dbReference>
<comment type="similarity">
    <text evidence="4 5">Belongs to the RlpA family.</text>
</comment>
<keyword evidence="4" id="KW-0472">Membrane</keyword>
<feature type="signal peptide" evidence="7">
    <location>
        <begin position="1"/>
        <end position="21"/>
    </location>
</feature>
<keyword evidence="4" id="KW-1003">Cell membrane</keyword>
<name>A0A1F6G833_9PROT</name>
<dbReference type="Gene3D" id="3.30.70.1070">
    <property type="entry name" value="Sporulation related repeat"/>
    <property type="match status" value="1"/>
</dbReference>
<dbReference type="AlphaFoldDB" id="A0A1F6G833"/>
<keyword evidence="4" id="KW-0449">Lipoprotein</keyword>
<dbReference type="InterPro" id="IPR034718">
    <property type="entry name" value="RlpA"/>
</dbReference>
<dbReference type="PROSITE" id="PS51724">
    <property type="entry name" value="SPOR"/>
    <property type="match status" value="1"/>
</dbReference>
<dbReference type="PROSITE" id="PS51257">
    <property type="entry name" value="PROKAR_LIPOPROTEIN"/>
    <property type="match status" value="1"/>
</dbReference>
<evidence type="ECO:0000256" key="1">
    <source>
        <dbReference type="ARBA" id="ARBA00022729"/>
    </source>
</evidence>
<dbReference type="Pfam" id="PF05036">
    <property type="entry name" value="SPOR"/>
    <property type="match status" value="1"/>
</dbReference>
<proteinExistence type="inferred from homology"/>
<comment type="caution">
    <text evidence="9">The sequence shown here is derived from an EMBL/GenBank/DDBJ whole genome shotgun (WGS) entry which is preliminary data.</text>
</comment>
<dbReference type="EC" id="4.2.2.-" evidence="4"/>
<protein>
    <recommendedName>
        <fullName evidence="4">Endolytic peptidoglycan transglycosylase RlpA</fullName>
        <ecNumber evidence="4">4.2.2.-</ecNumber>
    </recommendedName>
</protein>
<dbReference type="STRING" id="1817772.A2527_05000"/>
<evidence type="ECO:0000313" key="9">
    <source>
        <dbReference type="EMBL" id="OGG94259.1"/>
    </source>
</evidence>
<gene>
    <name evidence="4" type="primary">rlpA</name>
    <name evidence="9" type="ORF">A2527_05000</name>
</gene>
<dbReference type="InterPro" id="IPR036680">
    <property type="entry name" value="SPOR-like_sf"/>
</dbReference>
<feature type="chain" id="PRO_5009987594" description="Endolytic peptidoglycan transglycosylase RlpA" evidence="7">
    <location>
        <begin position="22"/>
        <end position="295"/>
    </location>
</feature>
<dbReference type="EMBL" id="MFNE01000041">
    <property type="protein sequence ID" value="OGG94259.1"/>
    <property type="molecule type" value="Genomic_DNA"/>
</dbReference>